<sequence>MDLQWQRRTELWLCLMDMRGLAPAPQVTVRRGADTYYLEQQGERARIALARALPAAQHVAALHKLLGLLLPEASGGVPLRAWLARGQLWLAATAPPDSGAELWASLAAQQRRLLDRVTEPTHENT</sequence>
<dbReference type="KEGG" id="pox:MB84_29290"/>
<dbReference type="EMBL" id="CP011518">
    <property type="protein sequence ID" value="AKK24866.1"/>
    <property type="molecule type" value="Genomic_DNA"/>
</dbReference>
<evidence type="ECO:0000313" key="1">
    <source>
        <dbReference type="EMBL" id="AKK24866.1"/>
    </source>
</evidence>
<dbReference type="Proteomes" id="UP000035050">
    <property type="component" value="Plasmid pPO70-1"/>
</dbReference>
<organism evidence="1 2">
    <name type="scientific">Pandoraea oxalativorans</name>
    <dbReference type="NCBI Taxonomy" id="573737"/>
    <lineage>
        <taxon>Bacteria</taxon>
        <taxon>Pseudomonadati</taxon>
        <taxon>Pseudomonadota</taxon>
        <taxon>Betaproteobacteria</taxon>
        <taxon>Burkholderiales</taxon>
        <taxon>Burkholderiaceae</taxon>
        <taxon>Pandoraea</taxon>
    </lineage>
</organism>
<dbReference type="AlphaFoldDB" id="A0A0G3IG96"/>
<protein>
    <submittedName>
        <fullName evidence="1">Type III secretion protein</fullName>
    </submittedName>
</protein>
<gene>
    <name evidence="1" type="ORF">MB84_29290</name>
</gene>
<keyword evidence="2" id="KW-1185">Reference proteome</keyword>
<keyword evidence="1" id="KW-0614">Plasmid</keyword>
<dbReference type="OrthoDB" id="7067360at2"/>
<dbReference type="PATRIC" id="fig|573737.6.peg.5858"/>
<evidence type="ECO:0000313" key="2">
    <source>
        <dbReference type="Proteomes" id="UP000035050"/>
    </source>
</evidence>
<reference evidence="1" key="1">
    <citation type="submission" date="2016-06" db="EMBL/GenBank/DDBJ databases">
        <title>Pandoraea oxalativorans DSM 23570 Genome Sequencing.</title>
        <authorList>
            <person name="Ee R."/>
            <person name="Lim Y.-L."/>
            <person name="Yong D."/>
            <person name="Yin W.-F."/>
            <person name="Chan K.-G."/>
        </authorList>
    </citation>
    <scope>NUCLEOTIDE SEQUENCE</scope>
    <source>
        <strain evidence="1">DSM 23570</strain>
        <plasmid evidence="1">pPO70-1</plasmid>
    </source>
</reference>
<proteinExistence type="predicted"/>
<accession>A0A0G3IG96</accession>
<name>A0A0G3IG96_9BURK</name>
<geneLocation type="plasmid" evidence="1 2">
    <name>pPO70-1</name>
</geneLocation>